<dbReference type="Pfam" id="PF07722">
    <property type="entry name" value="Peptidase_C26"/>
    <property type="match status" value="1"/>
</dbReference>
<reference evidence="8" key="1">
    <citation type="submission" date="2019-08" db="EMBL/GenBank/DDBJ databases">
        <title>The improved chromosome-level genome for the pearl oyster Pinctada fucata martensii using PacBio sequencing and Hi-C.</title>
        <authorList>
            <person name="Zheng Z."/>
        </authorList>
    </citation>
    <scope>NUCLEOTIDE SEQUENCE</scope>
    <source>
        <strain evidence="8">ZZ-2019</strain>
        <tissue evidence="8">Adductor muscle</tissue>
    </source>
</reference>
<keyword evidence="4" id="KW-0732">Signal</keyword>
<dbReference type="EC" id="3.4.19.9" evidence="7"/>
<dbReference type="GO" id="GO:0034722">
    <property type="term" value="F:gamma-glutamyl-peptidase activity"/>
    <property type="evidence" value="ECO:0007669"/>
    <property type="project" value="UniProtKB-UniRule"/>
</dbReference>
<evidence type="ECO:0000256" key="4">
    <source>
        <dbReference type="ARBA" id="ARBA00022729"/>
    </source>
</evidence>
<dbReference type="PROSITE" id="PS51273">
    <property type="entry name" value="GATASE_TYPE_1"/>
    <property type="match status" value="1"/>
</dbReference>
<keyword evidence="3" id="KW-0964">Secreted</keyword>
<feature type="active site" description="Nucleophile" evidence="6 7">
    <location>
        <position position="167"/>
    </location>
</feature>
<sequence>MGRGGTFLQMFNMGVRRNQLVQMFNMGERMNPITSVQHLVEEELYFKCSTWGRGILAQELSFPSDDLPGETFIPPSYLRHLETLGDTYIPANYVKWLESAGARVVPIRIKEPLEYYQKLFNSINGVLFPGGGVDILTSEFAKAAKIIYKLSLEANDKGDYFPLWGTCQGFELLTALTTGQNLLASADAENLPLPLDFSKGYRHSRLFADVPKDIHNILSTQNVTPNFHQFTLTPTNYSKSADLKQFYRVLSTNKDRKGLEFISTFEAYKYPIYGIQWHPEKNNYAWNPQYNVDHTADGIKVSQYFAEFFVSEARKSSHQFPSMEEEIDALIDNFNPIFSKNHMFLENYYFNYTNTYLYYN</sequence>
<comment type="caution">
    <text evidence="8">The sequence shown here is derived from an EMBL/GenBank/DDBJ whole genome shotgun (WGS) entry which is preliminary data.</text>
</comment>
<evidence type="ECO:0000256" key="2">
    <source>
        <dbReference type="ARBA" id="ARBA00011083"/>
    </source>
</evidence>
<comment type="subcellular location">
    <subcellularLocation>
        <location evidence="1">Secreted</location>
        <location evidence="1">Extracellular space</location>
    </subcellularLocation>
</comment>
<comment type="similarity">
    <text evidence="2">Belongs to the peptidase C26 family.</text>
</comment>
<dbReference type="InterPro" id="IPR015527">
    <property type="entry name" value="Pept_C26_g-glut_hydrolase"/>
</dbReference>
<dbReference type="PROSITE" id="PS51275">
    <property type="entry name" value="PEPTIDASE_C26_GGH"/>
    <property type="match status" value="1"/>
</dbReference>
<feature type="active site" description="Proton donor" evidence="6">
    <location>
        <position position="278"/>
    </location>
</feature>
<keyword evidence="5 7" id="KW-0378">Hydrolase</keyword>
<dbReference type="FunFam" id="3.40.50.880:FF:000024">
    <property type="entry name" value="Folate gamma-glutamyl hydrolase"/>
    <property type="match status" value="1"/>
</dbReference>
<dbReference type="GO" id="GO:0005576">
    <property type="term" value="C:extracellular region"/>
    <property type="evidence" value="ECO:0007669"/>
    <property type="project" value="UniProtKB-SubCell"/>
</dbReference>
<evidence type="ECO:0000313" key="8">
    <source>
        <dbReference type="EMBL" id="KAK3090350.1"/>
    </source>
</evidence>
<name>A0AA88XRA3_PINIB</name>
<evidence type="ECO:0000313" key="9">
    <source>
        <dbReference type="Proteomes" id="UP001186944"/>
    </source>
</evidence>
<protein>
    <recommendedName>
        <fullName evidence="7">folate gamma-glutamyl hydrolase</fullName>
        <ecNumber evidence="7">3.4.19.9</ecNumber>
    </recommendedName>
</protein>
<dbReference type="Proteomes" id="UP001186944">
    <property type="component" value="Unassembled WGS sequence"/>
</dbReference>
<dbReference type="SUPFAM" id="SSF52317">
    <property type="entry name" value="Class I glutamine amidotransferase-like"/>
    <property type="match status" value="1"/>
</dbReference>
<dbReference type="EMBL" id="VSWD01000010">
    <property type="protein sequence ID" value="KAK3090350.1"/>
    <property type="molecule type" value="Genomic_DNA"/>
</dbReference>
<dbReference type="PANTHER" id="PTHR11315">
    <property type="entry name" value="PROTEASE FAMILY C26 GAMMA-GLUTAMYL HYDROLASE"/>
    <property type="match status" value="1"/>
</dbReference>
<comment type="catalytic activity">
    <reaction evidence="7">
        <text>(6S)-5,6,7,8-tetrahydrofolyl-(gamma-L-Glu)(n) + (n-1) H2O = (6S)-5,6,7,8-tetrahydrofolate + (n-1) L-glutamate</text>
        <dbReference type="Rhea" id="RHEA:56784"/>
        <dbReference type="Rhea" id="RHEA-COMP:14738"/>
        <dbReference type="ChEBI" id="CHEBI:15377"/>
        <dbReference type="ChEBI" id="CHEBI:29985"/>
        <dbReference type="ChEBI" id="CHEBI:57453"/>
        <dbReference type="ChEBI" id="CHEBI:141005"/>
        <dbReference type="EC" id="3.4.19.9"/>
    </reaction>
</comment>
<gene>
    <name evidence="8" type="ORF">FSP39_011098</name>
</gene>
<dbReference type="GO" id="GO:0046900">
    <property type="term" value="P:tetrahydrofolylpolyglutamate metabolic process"/>
    <property type="evidence" value="ECO:0007669"/>
    <property type="project" value="TreeGrafter"/>
</dbReference>
<keyword evidence="9" id="KW-1185">Reference proteome</keyword>
<accession>A0AA88XRA3</accession>
<organism evidence="8 9">
    <name type="scientific">Pinctada imbricata</name>
    <name type="common">Atlantic pearl-oyster</name>
    <name type="synonym">Pinctada martensii</name>
    <dbReference type="NCBI Taxonomy" id="66713"/>
    <lineage>
        <taxon>Eukaryota</taxon>
        <taxon>Metazoa</taxon>
        <taxon>Spiralia</taxon>
        <taxon>Lophotrochozoa</taxon>
        <taxon>Mollusca</taxon>
        <taxon>Bivalvia</taxon>
        <taxon>Autobranchia</taxon>
        <taxon>Pteriomorphia</taxon>
        <taxon>Pterioida</taxon>
        <taxon>Pterioidea</taxon>
        <taxon>Pteriidae</taxon>
        <taxon>Pinctada</taxon>
    </lineage>
</organism>
<dbReference type="AlphaFoldDB" id="A0AA88XRA3"/>
<evidence type="ECO:0000256" key="6">
    <source>
        <dbReference type="PIRSR" id="PIRSR615527-1"/>
    </source>
</evidence>
<dbReference type="PANTHER" id="PTHR11315:SF0">
    <property type="entry name" value="FOLATE GAMMA-GLUTAMYL HYDROLASE"/>
    <property type="match status" value="1"/>
</dbReference>
<evidence type="ECO:0000256" key="5">
    <source>
        <dbReference type="ARBA" id="ARBA00022801"/>
    </source>
</evidence>
<dbReference type="Gene3D" id="3.40.50.880">
    <property type="match status" value="1"/>
</dbReference>
<dbReference type="InterPro" id="IPR029062">
    <property type="entry name" value="Class_I_gatase-like"/>
</dbReference>
<evidence type="ECO:0000256" key="1">
    <source>
        <dbReference type="ARBA" id="ARBA00004239"/>
    </source>
</evidence>
<dbReference type="GO" id="GO:0005773">
    <property type="term" value="C:vacuole"/>
    <property type="evidence" value="ECO:0007669"/>
    <property type="project" value="TreeGrafter"/>
</dbReference>
<proteinExistence type="inferred from homology"/>
<feature type="active site" evidence="7">
    <location>
        <position position="278"/>
    </location>
</feature>
<evidence type="ECO:0000256" key="3">
    <source>
        <dbReference type="ARBA" id="ARBA00022525"/>
    </source>
</evidence>
<evidence type="ECO:0000256" key="7">
    <source>
        <dbReference type="PROSITE-ProRule" id="PRU00607"/>
    </source>
</evidence>
<dbReference type="InterPro" id="IPR011697">
    <property type="entry name" value="Peptidase_C26"/>
</dbReference>